<dbReference type="EMBL" id="FP929083">
    <property type="protein sequence ID" value="CBX92044.1"/>
    <property type="molecule type" value="Genomic_DNA"/>
</dbReference>
<protein>
    <submittedName>
        <fullName evidence="1">Predicted protein</fullName>
    </submittedName>
</protein>
<evidence type="ECO:0000313" key="2">
    <source>
        <dbReference type="Proteomes" id="UP000002668"/>
    </source>
</evidence>
<organism evidence="2">
    <name type="scientific">Leptosphaeria maculans (strain JN3 / isolate v23.1.3 / race Av1-4-5-6-7-8)</name>
    <name type="common">Blackleg fungus</name>
    <name type="synonym">Phoma lingam</name>
    <dbReference type="NCBI Taxonomy" id="985895"/>
    <lineage>
        <taxon>Eukaryota</taxon>
        <taxon>Fungi</taxon>
        <taxon>Dikarya</taxon>
        <taxon>Ascomycota</taxon>
        <taxon>Pezizomycotina</taxon>
        <taxon>Dothideomycetes</taxon>
        <taxon>Pleosporomycetidae</taxon>
        <taxon>Pleosporales</taxon>
        <taxon>Pleosporineae</taxon>
        <taxon>Leptosphaeriaceae</taxon>
        <taxon>Plenodomus</taxon>
        <taxon>Plenodomus lingam/Leptosphaeria maculans species complex</taxon>
    </lineage>
</organism>
<dbReference type="Proteomes" id="UP000002668">
    <property type="component" value="Genome"/>
</dbReference>
<evidence type="ECO:0000313" key="1">
    <source>
        <dbReference type="EMBL" id="CBX92044.1"/>
    </source>
</evidence>
<accession>E5R574</accession>
<keyword evidence="2" id="KW-1185">Reference proteome</keyword>
<sequence>MCWSLETAFMDAQAVASLAKVSQAPYMFAFTLEAFEPLSRSNFPYP</sequence>
<proteinExistence type="predicted"/>
<dbReference type="HOGENOM" id="CLU_3191465_0_0_1"/>
<dbReference type="VEuPathDB" id="FungiDB:LEMA_uP047500.1"/>
<dbReference type="InParanoid" id="E5R574"/>
<dbReference type="AlphaFoldDB" id="E5R574"/>
<gene>
    <name evidence="1" type="ORF">LEMA_uP047500.1</name>
</gene>
<reference evidence="2" key="1">
    <citation type="journal article" date="2011" name="Nat. Commun.">
        <title>Effector diversification within compartments of the Leptosphaeria maculans genome affected by Repeat-Induced Point mutations.</title>
        <authorList>
            <person name="Rouxel T."/>
            <person name="Grandaubert J."/>
            <person name="Hane J.K."/>
            <person name="Hoede C."/>
            <person name="van de Wouw A.P."/>
            <person name="Couloux A."/>
            <person name="Dominguez V."/>
            <person name="Anthouard V."/>
            <person name="Bally P."/>
            <person name="Bourras S."/>
            <person name="Cozijnsen A.J."/>
            <person name="Ciuffetti L.M."/>
            <person name="Degrave A."/>
            <person name="Dilmaghani A."/>
            <person name="Duret L."/>
            <person name="Fudal I."/>
            <person name="Goodwin S.B."/>
            <person name="Gout L."/>
            <person name="Glaser N."/>
            <person name="Linglin J."/>
            <person name="Kema G.H.J."/>
            <person name="Lapalu N."/>
            <person name="Lawrence C.B."/>
            <person name="May K."/>
            <person name="Meyer M."/>
            <person name="Ollivier B."/>
            <person name="Poulain J."/>
            <person name="Schoch C.L."/>
            <person name="Simon A."/>
            <person name="Spatafora J.W."/>
            <person name="Stachowiak A."/>
            <person name="Turgeon B.G."/>
            <person name="Tyler B.M."/>
            <person name="Vincent D."/>
            <person name="Weissenbach J."/>
            <person name="Amselem J."/>
            <person name="Quesneville H."/>
            <person name="Oliver R.P."/>
            <person name="Wincker P."/>
            <person name="Balesdent M.-H."/>
            <person name="Howlett B.J."/>
        </authorList>
    </citation>
    <scope>NUCLEOTIDE SEQUENCE [LARGE SCALE GENOMIC DNA]</scope>
    <source>
        <strain evidence="2">JN3 / isolate v23.1.3 / race Av1-4-5-6-7-8</strain>
    </source>
</reference>
<name>E5R574_LEPMJ</name>